<keyword evidence="5 9" id="KW-0378">Hydrolase</keyword>
<evidence type="ECO:0000256" key="6">
    <source>
        <dbReference type="ARBA" id="ARBA00022963"/>
    </source>
</evidence>
<dbReference type="Pfam" id="PF04916">
    <property type="entry name" value="Phospholip_B"/>
    <property type="match status" value="1"/>
</dbReference>
<evidence type="ECO:0000256" key="7">
    <source>
        <dbReference type="ARBA" id="ARBA00023098"/>
    </source>
</evidence>
<comment type="subcellular location">
    <subcellularLocation>
        <location evidence="1">Secreted</location>
    </subcellularLocation>
</comment>
<evidence type="ECO:0000256" key="2">
    <source>
        <dbReference type="ARBA" id="ARBA00007835"/>
    </source>
</evidence>
<protein>
    <recommendedName>
        <fullName evidence="9">Phospholipase B-like</fullName>
        <ecNumber evidence="9">3.1.1.-</ecNumber>
    </recommendedName>
</protein>
<dbReference type="EC" id="3.1.1.-" evidence="9"/>
<proteinExistence type="inferred from homology"/>
<dbReference type="Proteomes" id="UP000007797">
    <property type="component" value="Unassembled WGS sequence"/>
</dbReference>
<organism evidence="10 11">
    <name type="scientific">Cavenderia fasciculata</name>
    <name type="common">Slime mold</name>
    <name type="synonym">Dictyostelium fasciculatum</name>
    <dbReference type="NCBI Taxonomy" id="261658"/>
    <lineage>
        <taxon>Eukaryota</taxon>
        <taxon>Amoebozoa</taxon>
        <taxon>Evosea</taxon>
        <taxon>Eumycetozoa</taxon>
        <taxon>Dictyostelia</taxon>
        <taxon>Acytosteliales</taxon>
        <taxon>Cavenderiaceae</taxon>
        <taxon>Cavenderia</taxon>
    </lineage>
</organism>
<keyword evidence="8" id="KW-0325">Glycoprotein</keyword>
<dbReference type="GO" id="GO:0031161">
    <property type="term" value="P:phosphatidylinositol catabolic process"/>
    <property type="evidence" value="ECO:0007669"/>
    <property type="project" value="EnsemblProtists"/>
</dbReference>
<keyword evidence="7 9" id="KW-0443">Lipid metabolism</keyword>
<dbReference type="OMA" id="WSSYYEM"/>
<dbReference type="PANTHER" id="PTHR12370">
    <property type="entry name" value="PHOSPHOLIPASE B-RELATED"/>
    <property type="match status" value="1"/>
</dbReference>
<dbReference type="InterPro" id="IPR007000">
    <property type="entry name" value="PLipase_B-like"/>
</dbReference>
<keyword evidence="6 9" id="KW-0442">Lipid degradation</keyword>
<reference evidence="11" key="1">
    <citation type="journal article" date="2011" name="Genome Res.">
        <title>Phylogeny-wide analysis of social amoeba genomes highlights ancient origins for complex intercellular communication.</title>
        <authorList>
            <person name="Heidel A.J."/>
            <person name="Lawal H.M."/>
            <person name="Felder M."/>
            <person name="Schilde C."/>
            <person name="Helps N.R."/>
            <person name="Tunggal B."/>
            <person name="Rivero F."/>
            <person name="John U."/>
            <person name="Schleicher M."/>
            <person name="Eichinger L."/>
            <person name="Platzer M."/>
            <person name="Noegel A.A."/>
            <person name="Schaap P."/>
            <person name="Gloeckner G."/>
        </authorList>
    </citation>
    <scope>NUCLEOTIDE SEQUENCE [LARGE SCALE GENOMIC DNA]</scope>
    <source>
        <strain evidence="11">SH3</strain>
    </source>
</reference>
<evidence type="ECO:0000256" key="5">
    <source>
        <dbReference type="ARBA" id="ARBA00022801"/>
    </source>
</evidence>
<keyword evidence="4 9" id="KW-0732">Signal</keyword>
<evidence type="ECO:0000256" key="9">
    <source>
        <dbReference type="RuleBase" id="RU364138"/>
    </source>
</evidence>
<dbReference type="OrthoDB" id="443524at2759"/>
<dbReference type="KEGG" id="dfa:DFA_05908"/>
<dbReference type="GO" id="GO:0004620">
    <property type="term" value="F:phospholipase activity"/>
    <property type="evidence" value="ECO:0007669"/>
    <property type="project" value="EnsemblProtists"/>
</dbReference>
<comment type="function">
    <text evidence="9">Putative phospholipase.</text>
</comment>
<dbReference type="Gene3D" id="3.60.60.30">
    <property type="match status" value="1"/>
</dbReference>
<sequence length="569" mass="64954">MKLLFSILISILLLLSLVHNDNIAVNAKKHHSRKHDKNSDQHELLKQELVDKKLSASFQTYTVFSDSANGYRVVNGNQTGGIATAIYSNQMETTGWGYLSVETSSNFPDLVQASAAGYLEGYITSDMIYQNWYNMYVNEYKSFISDAVVNWVSSNIKYMVQEIQNNPNDPFWVNVNLIYTQTLSLVQGYQAANQDPNQDLQLIEFMLMNMDGDMIDLAPALNISFTNFLRKTGHCSSLVKLSDDLTDLYSGHTTWSSYYEMVRMFKIYTFSFSDAAEAASRTTMFSSYPASLSSIDDFYLLDTRIVVMETTNGLMNNNLYPLITTSSVLSWIRVVIANRMATDGNTWCQVFSIQNSGTYNNQWIVVDYNRFQPGYDVKDGMVYILEQIPEYIEYDDVTNLVRTGYWPSFNIPYFENIYNMSGFNETGPQFGNFFSYAANPRGMIFRRDANNVDSFKAFKAQLRYNDWKKDPLSLGNPGNAISSRFDLVTKNSSNPYLNRDAFGGIDSKVVSLKHVDSMLVAAQSGPSHDQQDPFDWKKGDWSYTHVGMPDKWDFDWMTMSQQSMAIDRN</sequence>
<evidence type="ECO:0000256" key="1">
    <source>
        <dbReference type="ARBA" id="ARBA00004613"/>
    </source>
</evidence>
<evidence type="ECO:0000256" key="3">
    <source>
        <dbReference type="ARBA" id="ARBA00022525"/>
    </source>
</evidence>
<dbReference type="GO" id="GO:0005576">
    <property type="term" value="C:extracellular region"/>
    <property type="evidence" value="ECO:0007669"/>
    <property type="project" value="UniProtKB-SubCell"/>
</dbReference>
<evidence type="ECO:0000313" key="10">
    <source>
        <dbReference type="EMBL" id="EGG23772.1"/>
    </source>
</evidence>
<name>F4PJJ8_CACFS</name>
<keyword evidence="11" id="KW-1185">Reference proteome</keyword>
<feature type="chain" id="PRO_5011331645" description="Phospholipase B-like" evidence="9">
    <location>
        <begin position="21"/>
        <end position="569"/>
    </location>
</feature>
<feature type="signal peptide" evidence="9">
    <location>
        <begin position="1"/>
        <end position="20"/>
    </location>
</feature>
<dbReference type="PANTHER" id="PTHR12370:SF26">
    <property type="entry name" value="PHOSPHOLIPASE B-LIKE PROTEIN A"/>
    <property type="match status" value="1"/>
</dbReference>
<gene>
    <name evidence="10" type="primary">plbA</name>
    <name evidence="10" type="ORF">DFA_05908</name>
</gene>
<evidence type="ECO:0000256" key="8">
    <source>
        <dbReference type="ARBA" id="ARBA00023180"/>
    </source>
</evidence>
<dbReference type="EMBL" id="GL883007">
    <property type="protein sequence ID" value="EGG23772.1"/>
    <property type="molecule type" value="Genomic_DNA"/>
</dbReference>
<dbReference type="RefSeq" id="XP_004361623.1">
    <property type="nucleotide sequence ID" value="XM_004361566.1"/>
</dbReference>
<dbReference type="AlphaFoldDB" id="F4PJJ8"/>
<comment type="similarity">
    <text evidence="2 9">Belongs to the phospholipase B-like family.</text>
</comment>
<accession>F4PJJ8</accession>
<keyword evidence="3" id="KW-0964">Secreted</keyword>
<evidence type="ECO:0000256" key="4">
    <source>
        <dbReference type="ARBA" id="ARBA00022729"/>
    </source>
</evidence>
<evidence type="ECO:0000313" key="11">
    <source>
        <dbReference type="Proteomes" id="UP000007797"/>
    </source>
</evidence>
<dbReference type="GO" id="GO:0046338">
    <property type="term" value="P:phosphatidylethanolamine catabolic process"/>
    <property type="evidence" value="ECO:0007669"/>
    <property type="project" value="EnsemblProtists"/>
</dbReference>
<dbReference type="GeneID" id="14876275"/>